<comment type="caution">
    <text evidence="16">The sequence shown here is derived from an EMBL/GenBank/DDBJ whole genome shotgun (WGS) entry which is preliminary data.</text>
</comment>
<comment type="function">
    <text evidence="10">Catalyzes the reduction of 1-pyrroline-5-carboxylate (PCA) to L-proline.</text>
</comment>
<name>A0A1T1HBS2_OCELI</name>
<dbReference type="Pfam" id="PF14748">
    <property type="entry name" value="P5CR_dimer"/>
    <property type="match status" value="1"/>
</dbReference>
<dbReference type="SUPFAM" id="SSF48179">
    <property type="entry name" value="6-phosphogluconate dehydrogenase C-terminal domain-like"/>
    <property type="match status" value="1"/>
</dbReference>
<feature type="binding site" evidence="12">
    <location>
        <position position="57"/>
    </location>
    <ligand>
        <name>NADPH</name>
        <dbReference type="ChEBI" id="CHEBI:57783"/>
    </ligand>
</feature>
<organism evidence="16 17">
    <name type="scientific">Oceanospirillum linum</name>
    <dbReference type="NCBI Taxonomy" id="966"/>
    <lineage>
        <taxon>Bacteria</taxon>
        <taxon>Pseudomonadati</taxon>
        <taxon>Pseudomonadota</taxon>
        <taxon>Gammaproteobacteria</taxon>
        <taxon>Oceanospirillales</taxon>
        <taxon>Oceanospirillaceae</taxon>
        <taxon>Oceanospirillum</taxon>
    </lineage>
</organism>
<accession>A0A1T1HBS2</accession>
<dbReference type="NCBIfam" id="TIGR00112">
    <property type="entry name" value="proC"/>
    <property type="match status" value="1"/>
</dbReference>
<keyword evidence="7 10" id="KW-0560">Oxidoreductase</keyword>
<keyword evidence="6 10" id="KW-0521">NADP</keyword>
<comment type="catalytic activity">
    <reaction evidence="8 10">
        <text>L-proline + NAD(+) = (S)-1-pyrroline-5-carboxylate + NADH + 2 H(+)</text>
        <dbReference type="Rhea" id="RHEA:14105"/>
        <dbReference type="ChEBI" id="CHEBI:15378"/>
        <dbReference type="ChEBI" id="CHEBI:17388"/>
        <dbReference type="ChEBI" id="CHEBI:57540"/>
        <dbReference type="ChEBI" id="CHEBI:57945"/>
        <dbReference type="ChEBI" id="CHEBI:60039"/>
        <dbReference type="EC" id="1.5.1.2"/>
    </reaction>
</comment>
<dbReference type="FunFam" id="1.10.3730.10:FF:000001">
    <property type="entry name" value="Pyrroline-5-carboxylate reductase"/>
    <property type="match status" value="1"/>
</dbReference>
<feature type="domain" description="Pyrroline-5-carboxylate reductase dimerisation" evidence="15">
    <location>
        <begin position="164"/>
        <end position="268"/>
    </location>
</feature>
<evidence type="ECO:0000256" key="9">
    <source>
        <dbReference type="ARBA" id="ARBA00052690"/>
    </source>
</evidence>
<proteinExistence type="inferred from homology"/>
<reference evidence="16" key="1">
    <citation type="submission" date="2017-02" db="EMBL/GenBank/DDBJ databases">
        <title>Draft Genome Sequence of the Salt Water Bacterium Oceanospirillum linum ATCC 11336.</title>
        <authorList>
            <person name="Trachtenberg A.M."/>
            <person name="Carney J.G."/>
            <person name="Linnane J.D."/>
            <person name="Rheaume B.A."/>
            <person name="Pitts N.L."/>
            <person name="Mykles D.L."/>
            <person name="Maclea K.S."/>
        </authorList>
    </citation>
    <scope>NUCLEOTIDE SEQUENCE [LARGE SCALE GENOMIC DNA]</scope>
    <source>
        <strain evidence="16">ATCC 11336</strain>
    </source>
</reference>
<evidence type="ECO:0000259" key="15">
    <source>
        <dbReference type="Pfam" id="PF14748"/>
    </source>
</evidence>
<dbReference type="InterPro" id="IPR000304">
    <property type="entry name" value="Pyrroline-COOH_reductase"/>
</dbReference>
<evidence type="ECO:0000256" key="3">
    <source>
        <dbReference type="ARBA" id="ARBA00022490"/>
    </source>
</evidence>
<dbReference type="EMBL" id="MTSD02000003">
    <property type="protein sequence ID" value="OOV87291.1"/>
    <property type="molecule type" value="Genomic_DNA"/>
</dbReference>
<dbReference type="EC" id="1.5.1.2" evidence="10 11"/>
<dbReference type="AlphaFoldDB" id="A0A1T1HBS2"/>
<evidence type="ECO:0000259" key="14">
    <source>
        <dbReference type="Pfam" id="PF03807"/>
    </source>
</evidence>
<evidence type="ECO:0000256" key="10">
    <source>
        <dbReference type="HAMAP-Rule" id="MF_01925"/>
    </source>
</evidence>
<dbReference type="PANTHER" id="PTHR11645">
    <property type="entry name" value="PYRROLINE-5-CARBOXYLATE REDUCTASE"/>
    <property type="match status" value="1"/>
</dbReference>
<dbReference type="HAMAP" id="MF_01925">
    <property type="entry name" value="P5C_reductase"/>
    <property type="match status" value="1"/>
</dbReference>
<protein>
    <recommendedName>
        <fullName evidence="10 11">Pyrroline-5-carboxylate reductase</fullName>
        <shortName evidence="10">P5C reductase</shortName>
        <shortName evidence="10">P5CR</shortName>
        <ecNumber evidence="10 11">1.5.1.2</ecNumber>
    </recommendedName>
    <alternativeName>
        <fullName evidence="10">PCA reductase</fullName>
    </alternativeName>
</protein>
<dbReference type="InterPro" id="IPR029036">
    <property type="entry name" value="P5CR_dimer"/>
</dbReference>
<evidence type="ECO:0000256" key="12">
    <source>
        <dbReference type="PIRSR" id="PIRSR000193-1"/>
    </source>
</evidence>
<dbReference type="RefSeq" id="WP_078319652.1">
    <property type="nucleotide sequence ID" value="NZ_FXTS01000003.1"/>
</dbReference>
<feature type="binding site" evidence="12">
    <location>
        <begin position="9"/>
        <end position="14"/>
    </location>
    <ligand>
        <name>NADP(+)</name>
        <dbReference type="ChEBI" id="CHEBI:58349"/>
    </ligand>
</feature>
<comment type="subcellular location">
    <subcellularLocation>
        <location evidence="10">Cytoplasm</location>
    </subcellularLocation>
</comment>
<evidence type="ECO:0000256" key="1">
    <source>
        <dbReference type="ARBA" id="ARBA00005205"/>
    </source>
</evidence>
<dbReference type="Gene3D" id="3.40.50.720">
    <property type="entry name" value="NAD(P)-binding Rossmann-like Domain"/>
    <property type="match status" value="1"/>
</dbReference>
<keyword evidence="4 10" id="KW-0028">Amino-acid biosynthesis</keyword>
<keyword evidence="5 10" id="KW-0641">Proline biosynthesis</keyword>
<gene>
    <name evidence="10" type="primary">proC</name>
    <name evidence="16" type="ORF">BTA35_0209970</name>
</gene>
<dbReference type="GO" id="GO:0004735">
    <property type="term" value="F:pyrroline-5-carboxylate reductase activity"/>
    <property type="evidence" value="ECO:0007669"/>
    <property type="project" value="UniProtKB-UniRule"/>
</dbReference>
<dbReference type="GO" id="GO:0005737">
    <property type="term" value="C:cytoplasm"/>
    <property type="evidence" value="ECO:0007669"/>
    <property type="project" value="UniProtKB-SubCell"/>
</dbReference>
<evidence type="ECO:0000313" key="16">
    <source>
        <dbReference type="EMBL" id="OOV87291.1"/>
    </source>
</evidence>
<comment type="catalytic activity">
    <reaction evidence="9 10 13">
        <text>L-proline + NADP(+) = (S)-1-pyrroline-5-carboxylate + NADPH + 2 H(+)</text>
        <dbReference type="Rhea" id="RHEA:14109"/>
        <dbReference type="ChEBI" id="CHEBI:15378"/>
        <dbReference type="ChEBI" id="CHEBI:17388"/>
        <dbReference type="ChEBI" id="CHEBI:57783"/>
        <dbReference type="ChEBI" id="CHEBI:58349"/>
        <dbReference type="ChEBI" id="CHEBI:60039"/>
        <dbReference type="EC" id="1.5.1.2"/>
    </reaction>
</comment>
<evidence type="ECO:0000256" key="6">
    <source>
        <dbReference type="ARBA" id="ARBA00022857"/>
    </source>
</evidence>
<dbReference type="Proteomes" id="UP000190064">
    <property type="component" value="Unassembled WGS sequence"/>
</dbReference>
<evidence type="ECO:0000256" key="13">
    <source>
        <dbReference type="RuleBase" id="RU003903"/>
    </source>
</evidence>
<dbReference type="PANTHER" id="PTHR11645:SF0">
    <property type="entry name" value="PYRROLINE-5-CARBOXYLATE REDUCTASE 3"/>
    <property type="match status" value="1"/>
</dbReference>
<dbReference type="PROSITE" id="PS00521">
    <property type="entry name" value="P5CR"/>
    <property type="match status" value="1"/>
</dbReference>
<sequence length="274" mass="28907">MQAVKLAFLGAGNMSGSIIGGLIAKGVPTENIIATRRSEERLSELKSQFSIITSSDNSDAVAKSDVVILGVKPQMMQELCNEIREQVQKSKPLIVSVAAGLKSETLERWLGGDVAVVRTMPNTPSLLGCGATGLYANSKVTGIQQGLAEKLMQAVGLALWVEDEAQMDAVTAVSGSGPAYFFLAMEALQKAGENVGLSTEVAEKLAIQTALGAARMASESEYDAAELRRRVTSPGGTTEQALNTFNEGGLTELYRKAVQAAANRGQELADQLDN</sequence>
<keyword evidence="17" id="KW-1185">Reference proteome</keyword>
<dbReference type="InterPro" id="IPR053790">
    <property type="entry name" value="P5CR-like_CS"/>
</dbReference>
<dbReference type="SUPFAM" id="SSF51735">
    <property type="entry name" value="NAD(P)-binding Rossmann-fold domains"/>
    <property type="match status" value="1"/>
</dbReference>
<dbReference type="GO" id="GO:0055129">
    <property type="term" value="P:L-proline biosynthetic process"/>
    <property type="evidence" value="ECO:0007669"/>
    <property type="project" value="UniProtKB-UniRule"/>
</dbReference>
<dbReference type="Gene3D" id="1.10.3730.10">
    <property type="entry name" value="ProC C-terminal domain-like"/>
    <property type="match status" value="1"/>
</dbReference>
<evidence type="ECO:0000256" key="4">
    <source>
        <dbReference type="ARBA" id="ARBA00022605"/>
    </source>
</evidence>
<evidence type="ECO:0000313" key="17">
    <source>
        <dbReference type="Proteomes" id="UP000190064"/>
    </source>
</evidence>
<comment type="pathway">
    <text evidence="1 10 13">Amino-acid biosynthesis; L-proline biosynthesis; L-proline from L-glutamate 5-semialdehyde: step 1/1.</text>
</comment>
<dbReference type="STRING" id="966.BTA35_0209970"/>
<dbReference type="UniPathway" id="UPA00098">
    <property type="reaction ID" value="UER00361"/>
</dbReference>
<evidence type="ECO:0000256" key="8">
    <source>
        <dbReference type="ARBA" id="ARBA00050547"/>
    </source>
</evidence>
<dbReference type="InterPro" id="IPR008927">
    <property type="entry name" value="6-PGluconate_DH-like_C_sf"/>
</dbReference>
<dbReference type="InterPro" id="IPR028939">
    <property type="entry name" value="P5C_Rdtase_cat_N"/>
</dbReference>
<evidence type="ECO:0000256" key="2">
    <source>
        <dbReference type="ARBA" id="ARBA00005525"/>
    </source>
</evidence>
<evidence type="ECO:0000256" key="5">
    <source>
        <dbReference type="ARBA" id="ARBA00022650"/>
    </source>
</evidence>
<evidence type="ECO:0000256" key="11">
    <source>
        <dbReference type="NCBIfam" id="TIGR00112"/>
    </source>
</evidence>
<evidence type="ECO:0000256" key="7">
    <source>
        <dbReference type="ARBA" id="ARBA00023002"/>
    </source>
</evidence>
<feature type="domain" description="Pyrroline-5-carboxylate reductase catalytic N-terminal" evidence="14">
    <location>
        <begin position="5"/>
        <end position="100"/>
    </location>
</feature>
<comment type="similarity">
    <text evidence="2 10 13">Belongs to the pyrroline-5-carboxylate reductase family.</text>
</comment>
<dbReference type="PIRSF" id="PIRSF000193">
    <property type="entry name" value="Pyrrol-5-carb_rd"/>
    <property type="match status" value="1"/>
</dbReference>
<dbReference type="InterPro" id="IPR036291">
    <property type="entry name" value="NAD(P)-bd_dom_sf"/>
</dbReference>
<dbReference type="FunFam" id="3.40.50.720:FF:000105">
    <property type="entry name" value="Pyrroline-5-carboxylate reductase"/>
    <property type="match status" value="1"/>
</dbReference>
<dbReference type="Pfam" id="PF03807">
    <property type="entry name" value="F420_oxidored"/>
    <property type="match status" value="1"/>
</dbReference>
<keyword evidence="3 10" id="KW-0963">Cytoplasm</keyword>